<proteinExistence type="predicted"/>
<dbReference type="SUPFAM" id="SSF46626">
    <property type="entry name" value="Cytochrome c"/>
    <property type="match status" value="1"/>
</dbReference>
<evidence type="ECO:0000256" key="3">
    <source>
        <dbReference type="ARBA" id="ARBA00023004"/>
    </source>
</evidence>
<dbReference type="InterPro" id="IPR036909">
    <property type="entry name" value="Cyt_c-like_dom_sf"/>
</dbReference>
<dbReference type="GO" id="GO:0020037">
    <property type="term" value="F:heme binding"/>
    <property type="evidence" value="ECO:0007669"/>
    <property type="project" value="InterPro"/>
</dbReference>
<dbReference type="PANTHER" id="PTHR40394:SF2">
    <property type="entry name" value="QUINOL:CYTOCHROME C OXIDOREDUCTASE MEMBRANE PROTEIN"/>
    <property type="match status" value="1"/>
</dbReference>
<dbReference type="GO" id="GO:0046872">
    <property type="term" value="F:metal ion binding"/>
    <property type="evidence" value="ECO:0007669"/>
    <property type="project" value="UniProtKB-KW"/>
</dbReference>
<feature type="non-terminal residue" evidence="5">
    <location>
        <position position="217"/>
    </location>
</feature>
<dbReference type="Gene3D" id="1.10.760.10">
    <property type="entry name" value="Cytochrome c-like domain"/>
    <property type="match status" value="1"/>
</dbReference>
<feature type="domain" description="Cytochrome c" evidence="4">
    <location>
        <begin position="101"/>
        <end position="190"/>
    </location>
</feature>
<evidence type="ECO:0000256" key="2">
    <source>
        <dbReference type="ARBA" id="ARBA00022723"/>
    </source>
</evidence>
<keyword evidence="1" id="KW-0349">Heme</keyword>
<dbReference type="InterPro" id="IPR009056">
    <property type="entry name" value="Cyt_c-like_dom"/>
</dbReference>
<dbReference type="PANTHER" id="PTHR40394">
    <property type="entry name" value="LIPOPROTEIN-RELATED"/>
    <property type="match status" value="1"/>
</dbReference>
<keyword evidence="2" id="KW-0479">Metal-binding</keyword>
<dbReference type="GO" id="GO:0009055">
    <property type="term" value="F:electron transfer activity"/>
    <property type="evidence" value="ECO:0007669"/>
    <property type="project" value="InterPro"/>
</dbReference>
<name>A0A382IHU1_9ZZZZ</name>
<dbReference type="Pfam" id="PF13442">
    <property type="entry name" value="Cytochrome_CBB3"/>
    <property type="match status" value="1"/>
</dbReference>
<sequence length="217" mass="23808">MMVFLVVSLAGFRGDISRKPPLEVFPDMDRQPKLRPMEPNSFFKNGMSSQSLVKGTIARSQPIALTDGKEVYPFEKGHVVVSGFESGTNTVETIPIPVTSQLMARGRAKYNISCVPCHGGQGDGNGVVKYFGFSAIKDLHDPNVVKLNDGQIYRVITVGNQEGKGLMKGYANTLDITDRWAIVAYVRALQLSRLGKEEEVPERFHVKAGPEAQKPEG</sequence>
<dbReference type="AlphaFoldDB" id="A0A382IHU1"/>
<evidence type="ECO:0000259" key="4">
    <source>
        <dbReference type="PROSITE" id="PS51007"/>
    </source>
</evidence>
<organism evidence="5">
    <name type="scientific">marine metagenome</name>
    <dbReference type="NCBI Taxonomy" id="408172"/>
    <lineage>
        <taxon>unclassified sequences</taxon>
        <taxon>metagenomes</taxon>
        <taxon>ecological metagenomes</taxon>
    </lineage>
</organism>
<dbReference type="PROSITE" id="PS51007">
    <property type="entry name" value="CYTC"/>
    <property type="match status" value="1"/>
</dbReference>
<reference evidence="5" key="1">
    <citation type="submission" date="2018-05" db="EMBL/GenBank/DDBJ databases">
        <authorList>
            <person name="Lanie J.A."/>
            <person name="Ng W.-L."/>
            <person name="Kazmierczak K.M."/>
            <person name="Andrzejewski T.M."/>
            <person name="Davidsen T.M."/>
            <person name="Wayne K.J."/>
            <person name="Tettelin H."/>
            <person name="Glass J.I."/>
            <person name="Rusch D."/>
            <person name="Podicherti R."/>
            <person name="Tsui H.-C.T."/>
            <person name="Winkler M.E."/>
        </authorList>
    </citation>
    <scope>NUCLEOTIDE SEQUENCE</scope>
</reference>
<evidence type="ECO:0000313" key="5">
    <source>
        <dbReference type="EMBL" id="SVB99314.1"/>
    </source>
</evidence>
<evidence type="ECO:0000256" key="1">
    <source>
        <dbReference type="ARBA" id="ARBA00022617"/>
    </source>
</evidence>
<accession>A0A382IHU1</accession>
<dbReference type="EMBL" id="UINC01067551">
    <property type="protein sequence ID" value="SVB99314.1"/>
    <property type="molecule type" value="Genomic_DNA"/>
</dbReference>
<protein>
    <recommendedName>
        <fullName evidence="4">Cytochrome c domain-containing protein</fullName>
    </recommendedName>
</protein>
<gene>
    <name evidence="5" type="ORF">METZ01_LOCUS252168</name>
</gene>
<keyword evidence="3" id="KW-0408">Iron</keyword>